<evidence type="ECO:0000256" key="1">
    <source>
        <dbReference type="SAM" id="SignalP"/>
    </source>
</evidence>
<proteinExistence type="predicted"/>
<gene>
    <name evidence="2" type="ORF">PAECIP111893_00793</name>
</gene>
<dbReference type="EMBL" id="CAKMMF010000003">
    <property type="protein sequence ID" value="CAH1196006.1"/>
    <property type="molecule type" value="Genomic_DNA"/>
</dbReference>
<protein>
    <submittedName>
        <fullName evidence="2">Uncharacterized protein</fullName>
    </submittedName>
</protein>
<name>A0ABN8G0D3_9BACL</name>
<dbReference type="RefSeq" id="WP_236339091.1">
    <property type="nucleotide sequence ID" value="NZ_CAKMMF010000003.1"/>
</dbReference>
<comment type="caution">
    <text evidence="2">The sequence shown here is derived from an EMBL/GenBank/DDBJ whole genome shotgun (WGS) entry which is preliminary data.</text>
</comment>
<feature type="chain" id="PRO_5046215804" evidence="1">
    <location>
        <begin position="24"/>
        <end position="146"/>
    </location>
</feature>
<evidence type="ECO:0000313" key="3">
    <source>
        <dbReference type="Proteomes" id="UP000838686"/>
    </source>
</evidence>
<reference evidence="2" key="1">
    <citation type="submission" date="2022-01" db="EMBL/GenBank/DDBJ databases">
        <authorList>
            <person name="Criscuolo A."/>
        </authorList>
    </citation>
    <scope>NUCLEOTIDE SEQUENCE</scope>
    <source>
        <strain evidence="2">CIP111893</strain>
    </source>
</reference>
<accession>A0ABN8G0D3</accession>
<keyword evidence="3" id="KW-1185">Reference proteome</keyword>
<keyword evidence="1" id="KW-0732">Signal</keyword>
<dbReference type="Proteomes" id="UP000838686">
    <property type="component" value="Unassembled WGS sequence"/>
</dbReference>
<organism evidence="2 3">
    <name type="scientific">Paenibacillus plantiphilus</name>
    <dbReference type="NCBI Taxonomy" id="2905650"/>
    <lineage>
        <taxon>Bacteria</taxon>
        <taxon>Bacillati</taxon>
        <taxon>Bacillota</taxon>
        <taxon>Bacilli</taxon>
        <taxon>Bacillales</taxon>
        <taxon>Paenibacillaceae</taxon>
        <taxon>Paenibacillus</taxon>
    </lineage>
</organism>
<sequence length="146" mass="16161">MKAKIMILLALAFCMLLPNMAAAHPRAEGTTLPKPVQAFDVAAGKVVKTVPNSKQYQDYARSWLASVTGLSPQVEANEKCGYVYRIPLTETASVKTTGLNVQVTDVFLFYCPNKPALLLIFDENRKPYLLQFKADIQPFLKTIAIP</sequence>
<evidence type="ECO:0000313" key="2">
    <source>
        <dbReference type="EMBL" id="CAH1196006.1"/>
    </source>
</evidence>
<feature type="signal peptide" evidence="1">
    <location>
        <begin position="1"/>
        <end position="23"/>
    </location>
</feature>